<protein>
    <submittedName>
        <fullName evidence="1">Uncharacterized protein</fullName>
    </submittedName>
</protein>
<proteinExistence type="predicted"/>
<accession>A0AA39PH73</accession>
<evidence type="ECO:0000313" key="2">
    <source>
        <dbReference type="Proteomes" id="UP001175228"/>
    </source>
</evidence>
<sequence>MLRVTGHRNRSTKVYTKTSTCLVFTSLSRRVLSRTRYGLVVVMEVLGGQWRVFCNGSILKSSPNASTPSVLPLSLSPASFPLSQGAQQVLKQIRSRFLSRDDVSTSGGWGQRGWYRVEGFPCGGWTRRCSEGRCGPYPVWNVDALQSSTAYGVTNFFFAPRRRIDFRNPWPFLFSDNIALASSLYTRASMSHCAWRSHLVFFAARRCIAFRRAKICIRKEESVGEGFVCWYSSFASHPPHVCHQTQTQSITGAKFCLDASNRILPGHGKHCGDEEGGRVGQTEEDDNPPIIRALCPRRLHSEALKTWSGPIYAFGHPRRTRRG</sequence>
<dbReference type="AlphaFoldDB" id="A0AA39PH73"/>
<organism evidence="1 2">
    <name type="scientific">Armillaria luteobubalina</name>
    <dbReference type="NCBI Taxonomy" id="153913"/>
    <lineage>
        <taxon>Eukaryota</taxon>
        <taxon>Fungi</taxon>
        <taxon>Dikarya</taxon>
        <taxon>Basidiomycota</taxon>
        <taxon>Agaricomycotina</taxon>
        <taxon>Agaricomycetes</taxon>
        <taxon>Agaricomycetidae</taxon>
        <taxon>Agaricales</taxon>
        <taxon>Marasmiineae</taxon>
        <taxon>Physalacriaceae</taxon>
        <taxon>Armillaria</taxon>
    </lineage>
</organism>
<evidence type="ECO:0000313" key="1">
    <source>
        <dbReference type="EMBL" id="KAK0484171.1"/>
    </source>
</evidence>
<dbReference type="EMBL" id="JAUEPU010000057">
    <property type="protein sequence ID" value="KAK0484171.1"/>
    <property type="molecule type" value="Genomic_DNA"/>
</dbReference>
<comment type="caution">
    <text evidence="1">The sequence shown here is derived from an EMBL/GenBank/DDBJ whole genome shotgun (WGS) entry which is preliminary data.</text>
</comment>
<keyword evidence="2" id="KW-1185">Reference proteome</keyword>
<name>A0AA39PH73_9AGAR</name>
<reference evidence="1" key="1">
    <citation type="submission" date="2023-06" db="EMBL/GenBank/DDBJ databases">
        <authorList>
            <consortium name="Lawrence Berkeley National Laboratory"/>
            <person name="Ahrendt S."/>
            <person name="Sahu N."/>
            <person name="Indic B."/>
            <person name="Wong-Bajracharya J."/>
            <person name="Merenyi Z."/>
            <person name="Ke H.-M."/>
            <person name="Monk M."/>
            <person name="Kocsube S."/>
            <person name="Drula E."/>
            <person name="Lipzen A."/>
            <person name="Balint B."/>
            <person name="Henrissat B."/>
            <person name="Andreopoulos B."/>
            <person name="Martin F.M."/>
            <person name="Harder C.B."/>
            <person name="Rigling D."/>
            <person name="Ford K.L."/>
            <person name="Foster G.D."/>
            <person name="Pangilinan J."/>
            <person name="Papanicolaou A."/>
            <person name="Barry K."/>
            <person name="LaButti K."/>
            <person name="Viragh M."/>
            <person name="Koriabine M."/>
            <person name="Yan M."/>
            <person name="Riley R."/>
            <person name="Champramary S."/>
            <person name="Plett K.L."/>
            <person name="Tsai I.J."/>
            <person name="Slot J."/>
            <person name="Sipos G."/>
            <person name="Plett J."/>
            <person name="Nagy L.G."/>
            <person name="Grigoriev I.V."/>
        </authorList>
    </citation>
    <scope>NUCLEOTIDE SEQUENCE</scope>
    <source>
        <strain evidence="1">HWK02</strain>
    </source>
</reference>
<dbReference type="Proteomes" id="UP001175228">
    <property type="component" value="Unassembled WGS sequence"/>
</dbReference>
<gene>
    <name evidence="1" type="ORF">EDD18DRAFT_1111986</name>
</gene>